<proteinExistence type="predicted"/>
<reference evidence="2 3" key="1">
    <citation type="journal article" date="2019" name="Nat. Ecol. Evol.">
        <title>Megaphylogeny resolves global patterns of mushroom evolution.</title>
        <authorList>
            <person name="Varga T."/>
            <person name="Krizsan K."/>
            <person name="Foldi C."/>
            <person name="Dima B."/>
            <person name="Sanchez-Garcia M."/>
            <person name="Sanchez-Ramirez S."/>
            <person name="Szollosi G.J."/>
            <person name="Szarkandi J.G."/>
            <person name="Papp V."/>
            <person name="Albert L."/>
            <person name="Andreopoulos W."/>
            <person name="Angelini C."/>
            <person name="Antonin V."/>
            <person name="Barry K.W."/>
            <person name="Bougher N.L."/>
            <person name="Buchanan P."/>
            <person name="Buyck B."/>
            <person name="Bense V."/>
            <person name="Catcheside P."/>
            <person name="Chovatia M."/>
            <person name="Cooper J."/>
            <person name="Damon W."/>
            <person name="Desjardin D."/>
            <person name="Finy P."/>
            <person name="Geml J."/>
            <person name="Haridas S."/>
            <person name="Hughes K."/>
            <person name="Justo A."/>
            <person name="Karasinski D."/>
            <person name="Kautmanova I."/>
            <person name="Kiss B."/>
            <person name="Kocsube S."/>
            <person name="Kotiranta H."/>
            <person name="LaButti K.M."/>
            <person name="Lechner B.E."/>
            <person name="Liimatainen K."/>
            <person name="Lipzen A."/>
            <person name="Lukacs Z."/>
            <person name="Mihaltcheva S."/>
            <person name="Morgado L.N."/>
            <person name="Niskanen T."/>
            <person name="Noordeloos M.E."/>
            <person name="Ohm R.A."/>
            <person name="Ortiz-Santana B."/>
            <person name="Ovrebo C."/>
            <person name="Racz N."/>
            <person name="Riley R."/>
            <person name="Savchenko A."/>
            <person name="Shiryaev A."/>
            <person name="Soop K."/>
            <person name="Spirin V."/>
            <person name="Szebenyi C."/>
            <person name="Tomsovsky M."/>
            <person name="Tulloss R.E."/>
            <person name="Uehling J."/>
            <person name="Grigoriev I.V."/>
            <person name="Vagvolgyi C."/>
            <person name="Papp T."/>
            <person name="Martin F.M."/>
            <person name="Miettinen O."/>
            <person name="Hibbett D.S."/>
            <person name="Nagy L.G."/>
        </authorList>
    </citation>
    <scope>NUCLEOTIDE SEQUENCE [LARGE SCALE GENOMIC DNA]</scope>
    <source>
        <strain evidence="2 3">CBS 962.96</strain>
    </source>
</reference>
<feature type="region of interest" description="Disordered" evidence="1">
    <location>
        <begin position="1"/>
        <end position="30"/>
    </location>
</feature>
<dbReference type="EMBL" id="ML181519">
    <property type="protein sequence ID" value="THU75797.1"/>
    <property type="molecule type" value="Genomic_DNA"/>
</dbReference>
<organism evidence="2 3">
    <name type="scientific">Dendrothele bispora (strain CBS 962.96)</name>
    <dbReference type="NCBI Taxonomy" id="1314807"/>
    <lineage>
        <taxon>Eukaryota</taxon>
        <taxon>Fungi</taxon>
        <taxon>Dikarya</taxon>
        <taxon>Basidiomycota</taxon>
        <taxon>Agaricomycotina</taxon>
        <taxon>Agaricomycetes</taxon>
        <taxon>Agaricomycetidae</taxon>
        <taxon>Agaricales</taxon>
        <taxon>Agaricales incertae sedis</taxon>
        <taxon>Dendrothele</taxon>
    </lineage>
</organism>
<dbReference type="Proteomes" id="UP000297245">
    <property type="component" value="Unassembled WGS sequence"/>
</dbReference>
<gene>
    <name evidence="2" type="ORF">K435DRAFT_880157</name>
</gene>
<dbReference type="AlphaFoldDB" id="A0A4S8KJZ5"/>
<name>A0A4S8KJZ5_DENBC</name>
<keyword evidence="3" id="KW-1185">Reference proteome</keyword>
<feature type="region of interest" description="Disordered" evidence="1">
    <location>
        <begin position="78"/>
        <end position="104"/>
    </location>
</feature>
<evidence type="ECO:0000313" key="3">
    <source>
        <dbReference type="Proteomes" id="UP000297245"/>
    </source>
</evidence>
<accession>A0A4S8KJZ5</accession>
<evidence type="ECO:0000256" key="1">
    <source>
        <dbReference type="SAM" id="MobiDB-lite"/>
    </source>
</evidence>
<protein>
    <submittedName>
        <fullName evidence="2">Uncharacterized protein</fullName>
    </submittedName>
</protein>
<evidence type="ECO:0000313" key="2">
    <source>
        <dbReference type="EMBL" id="THU75797.1"/>
    </source>
</evidence>
<sequence length="104" mass="11638">MLHTDPYPRQPPSISGLNPPSDHKHRAHAWNQQVGFNPPLFFSTVVLVLLPSPHPHPHPHPHIQPNILKKYLAASPRSNATYSLNGKPNQRTDPTKLAQLNQTS</sequence>